<dbReference type="OrthoDB" id="354826at2759"/>
<keyword evidence="14" id="KW-1185">Reference proteome</keyword>
<comment type="catalytic activity">
    <reaction evidence="7">
        <text>L-threonyl-[protein] + ATP = O-phospho-L-threonyl-[protein] + ADP + H(+)</text>
        <dbReference type="Rhea" id="RHEA:46608"/>
        <dbReference type="Rhea" id="RHEA-COMP:11060"/>
        <dbReference type="Rhea" id="RHEA-COMP:11605"/>
        <dbReference type="ChEBI" id="CHEBI:15378"/>
        <dbReference type="ChEBI" id="CHEBI:30013"/>
        <dbReference type="ChEBI" id="CHEBI:30616"/>
        <dbReference type="ChEBI" id="CHEBI:61977"/>
        <dbReference type="ChEBI" id="CHEBI:456216"/>
        <dbReference type="EC" id="2.7.11.1"/>
    </reaction>
</comment>
<evidence type="ECO:0000256" key="9">
    <source>
        <dbReference type="PROSITE-ProRule" id="PRU10141"/>
    </source>
</evidence>
<comment type="similarity">
    <text evidence="10">Belongs to the protein kinase superfamily.</text>
</comment>
<dbReference type="GO" id="GO:0004674">
    <property type="term" value="F:protein serine/threonine kinase activity"/>
    <property type="evidence" value="ECO:0007669"/>
    <property type="project" value="UniProtKB-KW"/>
</dbReference>
<dbReference type="PANTHER" id="PTHR24356">
    <property type="entry name" value="SERINE/THREONINE-PROTEIN KINASE"/>
    <property type="match status" value="1"/>
</dbReference>
<name>A0A1R2CQ84_9CILI</name>
<dbReference type="GO" id="GO:0035556">
    <property type="term" value="P:intracellular signal transduction"/>
    <property type="evidence" value="ECO:0007669"/>
    <property type="project" value="TreeGrafter"/>
</dbReference>
<dbReference type="Pfam" id="PF00069">
    <property type="entry name" value="Pkinase"/>
    <property type="match status" value="1"/>
</dbReference>
<organism evidence="13 14">
    <name type="scientific">Stentor coeruleus</name>
    <dbReference type="NCBI Taxonomy" id="5963"/>
    <lineage>
        <taxon>Eukaryota</taxon>
        <taxon>Sar</taxon>
        <taxon>Alveolata</taxon>
        <taxon>Ciliophora</taxon>
        <taxon>Postciliodesmatophora</taxon>
        <taxon>Heterotrichea</taxon>
        <taxon>Heterotrichida</taxon>
        <taxon>Stentoridae</taxon>
        <taxon>Stentor</taxon>
    </lineage>
</organism>
<feature type="binding site" evidence="9">
    <location>
        <position position="61"/>
    </location>
    <ligand>
        <name>ATP</name>
        <dbReference type="ChEBI" id="CHEBI:30616"/>
    </ligand>
</feature>
<comment type="caution">
    <text evidence="13">The sequence shown here is derived from an EMBL/GenBank/DDBJ whole genome shotgun (WGS) entry which is preliminary data.</text>
</comment>
<dbReference type="SMART" id="SM00220">
    <property type="entry name" value="S_TKc"/>
    <property type="match status" value="1"/>
</dbReference>
<evidence type="ECO:0000256" key="1">
    <source>
        <dbReference type="ARBA" id="ARBA00012513"/>
    </source>
</evidence>
<dbReference type="PROSITE" id="PS50011">
    <property type="entry name" value="PROTEIN_KINASE_DOM"/>
    <property type="match status" value="1"/>
</dbReference>
<gene>
    <name evidence="13" type="ORF">SteCoe_6329</name>
</gene>
<evidence type="ECO:0000256" key="8">
    <source>
        <dbReference type="ARBA" id="ARBA00048679"/>
    </source>
</evidence>
<evidence type="ECO:0000313" key="14">
    <source>
        <dbReference type="Proteomes" id="UP000187209"/>
    </source>
</evidence>
<dbReference type="PROSITE" id="PS00108">
    <property type="entry name" value="PROTEIN_KINASE_ST"/>
    <property type="match status" value="1"/>
</dbReference>
<dbReference type="Proteomes" id="UP000187209">
    <property type="component" value="Unassembled WGS sequence"/>
</dbReference>
<evidence type="ECO:0000259" key="11">
    <source>
        <dbReference type="PROSITE" id="PS50011"/>
    </source>
</evidence>
<dbReference type="Gene3D" id="1.10.510.10">
    <property type="entry name" value="Transferase(Phosphotransferase) domain 1"/>
    <property type="match status" value="1"/>
</dbReference>
<evidence type="ECO:0000256" key="2">
    <source>
        <dbReference type="ARBA" id="ARBA00022527"/>
    </source>
</evidence>
<dbReference type="PANTHER" id="PTHR24356:SF374">
    <property type="entry name" value="PROTEIN KINASE DOMAIN-CONTAINING PROTEIN"/>
    <property type="match status" value="1"/>
</dbReference>
<dbReference type="PROSITE" id="PS00107">
    <property type="entry name" value="PROTEIN_KINASE_ATP"/>
    <property type="match status" value="1"/>
</dbReference>
<dbReference type="FunFam" id="3.30.200.20:FF:000042">
    <property type="entry name" value="Aurora kinase A"/>
    <property type="match status" value="1"/>
</dbReference>
<evidence type="ECO:0000256" key="6">
    <source>
        <dbReference type="ARBA" id="ARBA00022840"/>
    </source>
</evidence>
<dbReference type="PROSITE" id="PS51285">
    <property type="entry name" value="AGC_KINASE_CTER"/>
    <property type="match status" value="1"/>
</dbReference>
<dbReference type="EMBL" id="MPUH01000087">
    <property type="protein sequence ID" value="OMJ91161.1"/>
    <property type="molecule type" value="Genomic_DNA"/>
</dbReference>
<evidence type="ECO:0000256" key="10">
    <source>
        <dbReference type="RuleBase" id="RU000304"/>
    </source>
</evidence>
<dbReference type="InterPro" id="IPR017441">
    <property type="entry name" value="Protein_kinase_ATP_BS"/>
</dbReference>
<evidence type="ECO:0000256" key="4">
    <source>
        <dbReference type="ARBA" id="ARBA00022741"/>
    </source>
</evidence>
<dbReference type="Gene3D" id="3.30.200.20">
    <property type="entry name" value="Phosphorylase Kinase, domain 1"/>
    <property type="match status" value="1"/>
</dbReference>
<evidence type="ECO:0000256" key="5">
    <source>
        <dbReference type="ARBA" id="ARBA00022777"/>
    </source>
</evidence>
<reference evidence="13 14" key="1">
    <citation type="submission" date="2016-11" db="EMBL/GenBank/DDBJ databases">
        <title>The macronuclear genome of Stentor coeruleus: a giant cell with tiny introns.</title>
        <authorList>
            <person name="Slabodnick M."/>
            <person name="Ruby J.G."/>
            <person name="Reiff S.B."/>
            <person name="Swart E.C."/>
            <person name="Gosai S."/>
            <person name="Prabakaran S."/>
            <person name="Witkowska E."/>
            <person name="Larue G.E."/>
            <person name="Fisher S."/>
            <person name="Freeman R.M."/>
            <person name="Gunawardena J."/>
            <person name="Chu W."/>
            <person name="Stover N.A."/>
            <person name="Gregory B.D."/>
            <person name="Nowacki M."/>
            <person name="Derisi J."/>
            <person name="Roy S.W."/>
            <person name="Marshall W.F."/>
            <person name="Sood P."/>
        </authorList>
    </citation>
    <scope>NUCLEOTIDE SEQUENCE [LARGE SCALE GENOMIC DNA]</scope>
    <source>
        <strain evidence="13">WM001</strain>
    </source>
</reference>
<keyword evidence="4 9" id="KW-0547">Nucleotide-binding</keyword>
<dbReference type="GO" id="GO:0005524">
    <property type="term" value="F:ATP binding"/>
    <property type="evidence" value="ECO:0007669"/>
    <property type="project" value="UniProtKB-UniRule"/>
</dbReference>
<dbReference type="InterPro" id="IPR000961">
    <property type="entry name" value="AGC-kinase_C"/>
</dbReference>
<proteinExistence type="inferred from homology"/>
<keyword evidence="6 9" id="KW-0067">ATP-binding</keyword>
<evidence type="ECO:0000313" key="13">
    <source>
        <dbReference type="EMBL" id="OMJ91161.1"/>
    </source>
</evidence>
<protein>
    <recommendedName>
        <fullName evidence="1">non-specific serine/threonine protein kinase</fullName>
        <ecNumber evidence="1">2.7.11.1</ecNumber>
    </recommendedName>
</protein>
<feature type="domain" description="AGC-kinase C-terminal" evidence="12">
    <location>
        <begin position="281"/>
        <end position="345"/>
    </location>
</feature>
<dbReference type="InterPro" id="IPR011009">
    <property type="entry name" value="Kinase-like_dom_sf"/>
</dbReference>
<dbReference type="AlphaFoldDB" id="A0A1R2CQ84"/>
<dbReference type="SUPFAM" id="SSF56112">
    <property type="entry name" value="Protein kinase-like (PK-like)"/>
    <property type="match status" value="1"/>
</dbReference>
<keyword evidence="2 10" id="KW-0723">Serine/threonine-protein kinase</keyword>
<dbReference type="InterPro" id="IPR000719">
    <property type="entry name" value="Prot_kinase_dom"/>
</dbReference>
<evidence type="ECO:0000256" key="3">
    <source>
        <dbReference type="ARBA" id="ARBA00022679"/>
    </source>
</evidence>
<dbReference type="EC" id="2.7.11.1" evidence="1"/>
<keyword evidence="5" id="KW-0418">Kinase</keyword>
<evidence type="ECO:0000256" key="7">
    <source>
        <dbReference type="ARBA" id="ARBA00047899"/>
    </source>
</evidence>
<comment type="catalytic activity">
    <reaction evidence="8">
        <text>L-seryl-[protein] + ATP = O-phospho-L-seryl-[protein] + ADP + H(+)</text>
        <dbReference type="Rhea" id="RHEA:17989"/>
        <dbReference type="Rhea" id="RHEA-COMP:9863"/>
        <dbReference type="Rhea" id="RHEA-COMP:11604"/>
        <dbReference type="ChEBI" id="CHEBI:15378"/>
        <dbReference type="ChEBI" id="CHEBI:29999"/>
        <dbReference type="ChEBI" id="CHEBI:30616"/>
        <dbReference type="ChEBI" id="CHEBI:83421"/>
        <dbReference type="ChEBI" id="CHEBI:456216"/>
        <dbReference type="EC" id="2.7.11.1"/>
    </reaction>
</comment>
<accession>A0A1R2CQ84</accession>
<dbReference type="InterPro" id="IPR008271">
    <property type="entry name" value="Ser/Thr_kinase_AS"/>
</dbReference>
<keyword evidence="3" id="KW-0808">Transferase</keyword>
<feature type="domain" description="Protein kinase" evidence="11">
    <location>
        <begin position="22"/>
        <end position="280"/>
    </location>
</feature>
<sequence>MGNCAQADLSYDPSITISLSNFDIKYAIGKGGFGKVFRVQHKISGKFYAMKEIKKSLVIAKMSASSIMNERRLLGMLNHPFLVNLHYAFHDRNNLYLVLDLMSGGDLRYYFKSYGQALSESSLKFLVSCIITGLEYFHSFRIIHRDLKPENLLFDSNGYLHITDFGIALSSQGNNSFTSSGTPGYMSPEVMCNQDHTIVSDFFALGVIMYESITTSRPYMGHTRNDVKNAILAKQIKLTKNEQPLWTMQGLDFVNRLLKRKPEHRLGFHGVQELKRHPWLEGWDWEKLEAFALESPFKPTKVDNFDKNQINSEWAYTKVKVSAVTSQNLFAGYTYDSTSIIKKHSQE</sequence>
<dbReference type="InterPro" id="IPR050236">
    <property type="entry name" value="Ser_Thr_kinase_AGC"/>
</dbReference>
<evidence type="ECO:0000259" key="12">
    <source>
        <dbReference type="PROSITE" id="PS51285"/>
    </source>
</evidence>